<dbReference type="PANTHER" id="PTHR30087:SF1">
    <property type="entry name" value="HYPOTHETICAL CYTOSOLIC PROTEIN"/>
    <property type="match status" value="1"/>
</dbReference>
<dbReference type="Pfam" id="PF04463">
    <property type="entry name" value="2-thiour_desulf"/>
    <property type="match status" value="1"/>
</dbReference>
<evidence type="ECO:0000313" key="1">
    <source>
        <dbReference type="EMBL" id="BBB26021.1"/>
    </source>
</evidence>
<dbReference type="RefSeq" id="WP_019621627.1">
    <property type="nucleotide sequence ID" value="NZ_AP014545.1"/>
</dbReference>
<proteinExistence type="predicted"/>
<accession>A0A7R6PDB5</accession>
<evidence type="ECO:0008006" key="3">
    <source>
        <dbReference type="Google" id="ProtNLM"/>
    </source>
</evidence>
<evidence type="ECO:0000313" key="2">
    <source>
        <dbReference type="Proteomes" id="UP000595663"/>
    </source>
</evidence>
<dbReference type="AlphaFoldDB" id="A0A7R6PDB5"/>
<protein>
    <recommendedName>
        <fullName evidence="3">Purine nucleoside phosphorylase</fullName>
    </recommendedName>
</protein>
<organism evidence="1 2">
    <name type="scientific">Amphritea japonica ATCC BAA-1530</name>
    <dbReference type="NCBI Taxonomy" id="1278309"/>
    <lineage>
        <taxon>Bacteria</taxon>
        <taxon>Pseudomonadati</taxon>
        <taxon>Pseudomonadota</taxon>
        <taxon>Gammaproteobacteria</taxon>
        <taxon>Oceanospirillales</taxon>
        <taxon>Oceanospirillaceae</taxon>
        <taxon>Amphritea</taxon>
    </lineage>
</organism>
<name>A0A7R6PDB5_9GAMM</name>
<dbReference type="Proteomes" id="UP000595663">
    <property type="component" value="Chromosome"/>
</dbReference>
<dbReference type="EMBL" id="AP014545">
    <property type="protein sequence ID" value="BBB26021.1"/>
    <property type="molecule type" value="Genomic_DNA"/>
</dbReference>
<dbReference type="InterPro" id="IPR007553">
    <property type="entry name" value="2-thiour_desulf"/>
</dbReference>
<gene>
    <name evidence="1" type="ORF">AMJAP_1426</name>
</gene>
<dbReference type="PANTHER" id="PTHR30087">
    <property type="entry name" value="INNER MEMBRANE PROTEIN"/>
    <property type="match status" value="1"/>
</dbReference>
<dbReference type="KEGG" id="ajp:AMJAP_1426"/>
<sequence length="169" mass="18583">MNKKNKILISACLLGNKVRFDGKDNLIDNDLIHRLNRQGRLVSVCPEIEGGLPIPRPPAEIQDKFPLRITGINGEDVTPQFLAGAERAIEIAERENCCCALLKSRSPSCGNLEVYDGNFTGTIKAGSGATADELMRNGLPVYNERQLDQFIEFIELLDSSEPELGLRAS</sequence>
<keyword evidence="2" id="KW-1185">Reference proteome</keyword>
<dbReference type="OrthoDB" id="495783at2"/>
<reference evidence="1 2" key="1">
    <citation type="journal article" date="2008" name="Int. J. Syst. Evol. Microbiol.">
        <title>Amphritea japonica sp. nov. and Amphritea balenae sp. nov., isolated from the sediment adjacent to sperm whale carcasses off Kagoshima, Japan.</title>
        <authorList>
            <person name="Miyazaki M."/>
            <person name="Nogi Y."/>
            <person name="Fujiwara Y."/>
            <person name="Kawato M."/>
            <person name="Nagahama T."/>
            <person name="Kubokawa K."/>
            <person name="Horikoshi K."/>
        </authorList>
    </citation>
    <scope>NUCLEOTIDE SEQUENCE [LARGE SCALE GENOMIC DNA]</scope>
    <source>
        <strain evidence="1 2">ATCC BAA-1530</strain>
    </source>
</reference>